<dbReference type="Proteomes" id="UP000887578">
    <property type="component" value="Unplaced"/>
</dbReference>
<accession>A0A914PK41</accession>
<name>A0A914PK41_9BILA</name>
<feature type="chain" id="PRO_5037365510" evidence="2">
    <location>
        <begin position="26"/>
        <end position="423"/>
    </location>
</feature>
<keyword evidence="1" id="KW-0472">Membrane</keyword>
<evidence type="ECO:0000256" key="1">
    <source>
        <dbReference type="SAM" id="Phobius"/>
    </source>
</evidence>
<protein>
    <submittedName>
        <fullName evidence="4">Uncharacterized protein</fullName>
    </submittedName>
</protein>
<organism evidence="3 4">
    <name type="scientific">Panagrolaimus davidi</name>
    <dbReference type="NCBI Taxonomy" id="227884"/>
    <lineage>
        <taxon>Eukaryota</taxon>
        <taxon>Metazoa</taxon>
        <taxon>Ecdysozoa</taxon>
        <taxon>Nematoda</taxon>
        <taxon>Chromadorea</taxon>
        <taxon>Rhabditida</taxon>
        <taxon>Tylenchina</taxon>
        <taxon>Panagrolaimomorpha</taxon>
        <taxon>Panagrolaimoidea</taxon>
        <taxon>Panagrolaimidae</taxon>
        <taxon>Panagrolaimus</taxon>
    </lineage>
</organism>
<feature type="transmembrane region" description="Helical" evidence="1">
    <location>
        <begin position="358"/>
        <end position="380"/>
    </location>
</feature>
<feature type="signal peptide" evidence="2">
    <location>
        <begin position="1"/>
        <end position="25"/>
    </location>
</feature>
<keyword evidence="1" id="KW-1133">Transmembrane helix</keyword>
<keyword evidence="3" id="KW-1185">Reference proteome</keyword>
<dbReference type="AlphaFoldDB" id="A0A914PK41"/>
<dbReference type="WBParaSite" id="PDA_v2.g16156.t1">
    <property type="protein sequence ID" value="PDA_v2.g16156.t1"/>
    <property type="gene ID" value="PDA_v2.g16156"/>
</dbReference>
<keyword evidence="1" id="KW-0812">Transmembrane</keyword>
<evidence type="ECO:0000256" key="2">
    <source>
        <dbReference type="SAM" id="SignalP"/>
    </source>
</evidence>
<evidence type="ECO:0000313" key="3">
    <source>
        <dbReference type="Proteomes" id="UP000887578"/>
    </source>
</evidence>
<sequence length="423" mass="48219">MMGRKLLSLTFSLIFLLFLISPSSSTTSFRKLLGTEKYAIVGISNCSSTTEINADDGYCIQHMAAKPDRFNNSCIPFYSVLYAPTEPESPHPPKILQVFFNDGKLAYRLVNIEFPYSDKTVAHSRIPTEKLAYFTTNQTIHPLISDIIGVVYDHVSGFLYIIYKAFEDGQMKPKADVYQMEQDFSSPNSLLNTLLYQFYIDPNFVDTVWSSDIYSKMFYYQKNEYSHDHGHITSNVYSIPYGSLTYYLKRGIRGKLEHVTESPRREKVQVTNGLVYSILNEGNNITSFLRPLHRDASGTSCVMNCTRTQDYFFVLTGWEFCKLRDGHDANLTGCNMEFQKAAPESTAAEQQSFSNSGFLWAITLGIIINAVILLTILCVLCKRKDVDKYDNGMYPTNKDPHGALLTPEEIFRRRRTTSTLTEF</sequence>
<reference evidence="4" key="1">
    <citation type="submission" date="2022-11" db="UniProtKB">
        <authorList>
            <consortium name="WormBaseParasite"/>
        </authorList>
    </citation>
    <scope>IDENTIFICATION</scope>
</reference>
<keyword evidence="2" id="KW-0732">Signal</keyword>
<proteinExistence type="predicted"/>
<evidence type="ECO:0000313" key="4">
    <source>
        <dbReference type="WBParaSite" id="PDA_v2.g16156.t1"/>
    </source>
</evidence>